<evidence type="ECO:0000313" key="3">
    <source>
        <dbReference type="Proteomes" id="UP000664940"/>
    </source>
</evidence>
<feature type="compositionally biased region" description="Gly residues" evidence="1">
    <location>
        <begin position="83"/>
        <end position="92"/>
    </location>
</feature>
<dbReference type="EMBL" id="JABVXQ010000005">
    <property type="protein sequence ID" value="KAF6109860.1"/>
    <property type="molecule type" value="Genomic_DNA"/>
</dbReference>
<sequence>MFVSALFQKPSNMRGKGSILKKTGRMRGEEGYEQETLKRRKQVGEREAQQGTEGPLRWAKQADVSTGPPPTQVQELGATEGLGDAGVEGGGKTGRKSVLERQTLPESSEPGGSRLHPSRRRWVSRRYLGPEPPRASPGQGTLGGGTGLRTGGLRASWHTEQRHPFLGGWGGAPRTWQPDLGPPPSRLGLELLSEKIDLMRKMTLGCSP</sequence>
<gene>
    <name evidence="2" type="ORF">HJG60_011051</name>
</gene>
<accession>A0A834ACN6</accession>
<dbReference type="Proteomes" id="UP000664940">
    <property type="component" value="Unassembled WGS sequence"/>
</dbReference>
<reference evidence="2 3" key="1">
    <citation type="journal article" date="2020" name="Nature">
        <title>Six reference-quality genomes reveal evolution of bat adaptations.</title>
        <authorList>
            <person name="Jebb D."/>
            <person name="Huang Z."/>
            <person name="Pippel M."/>
            <person name="Hughes G.M."/>
            <person name="Lavrichenko K."/>
            <person name="Devanna P."/>
            <person name="Winkler S."/>
            <person name="Jermiin L.S."/>
            <person name="Skirmuntt E.C."/>
            <person name="Katzourakis A."/>
            <person name="Burkitt-Gray L."/>
            <person name="Ray D.A."/>
            <person name="Sullivan K.A.M."/>
            <person name="Roscito J.G."/>
            <person name="Kirilenko B.M."/>
            <person name="Davalos L.M."/>
            <person name="Corthals A.P."/>
            <person name="Power M.L."/>
            <person name="Jones G."/>
            <person name="Ransome R.D."/>
            <person name="Dechmann D.K.N."/>
            <person name="Locatelli A.G."/>
            <person name="Puechmaille S.J."/>
            <person name="Fedrigo O."/>
            <person name="Jarvis E.D."/>
            <person name="Hiller M."/>
            <person name="Vernes S.C."/>
            <person name="Myers E.W."/>
            <person name="Teeling E.C."/>
        </authorList>
    </citation>
    <scope>NUCLEOTIDE SEQUENCE [LARGE SCALE GENOMIC DNA]</scope>
    <source>
        <strain evidence="2">Bat1K_MPI-CBG_1</strain>
    </source>
</reference>
<feature type="region of interest" description="Disordered" evidence="1">
    <location>
        <begin position="1"/>
        <end position="152"/>
    </location>
</feature>
<evidence type="ECO:0000256" key="1">
    <source>
        <dbReference type="SAM" id="MobiDB-lite"/>
    </source>
</evidence>
<evidence type="ECO:0000313" key="2">
    <source>
        <dbReference type="EMBL" id="KAF6109860.1"/>
    </source>
</evidence>
<organism evidence="2 3">
    <name type="scientific">Phyllostomus discolor</name>
    <name type="common">pale spear-nosed bat</name>
    <dbReference type="NCBI Taxonomy" id="89673"/>
    <lineage>
        <taxon>Eukaryota</taxon>
        <taxon>Metazoa</taxon>
        <taxon>Chordata</taxon>
        <taxon>Craniata</taxon>
        <taxon>Vertebrata</taxon>
        <taxon>Euteleostomi</taxon>
        <taxon>Mammalia</taxon>
        <taxon>Eutheria</taxon>
        <taxon>Laurasiatheria</taxon>
        <taxon>Chiroptera</taxon>
        <taxon>Yangochiroptera</taxon>
        <taxon>Phyllostomidae</taxon>
        <taxon>Phyllostominae</taxon>
        <taxon>Phyllostomus</taxon>
    </lineage>
</organism>
<feature type="compositionally biased region" description="Gly residues" evidence="1">
    <location>
        <begin position="140"/>
        <end position="150"/>
    </location>
</feature>
<dbReference type="AlphaFoldDB" id="A0A834ACN6"/>
<proteinExistence type="predicted"/>
<protein>
    <submittedName>
        <fullName evidence="2">Uncharacterized protein</fullName>
    </submittedName>
</protein>
<comment type="caution">
    <text evidence="2">The sequence shown here is derived from an EMBL/GenBank/DDBJ whole genome shotgun (WGS) entry which is preliminary data.</text>
</comment>
<feature type="region of interest" description="Disordered" evidence="1">
    <location>
        <begin position="163"/>
        <end position="182"/>
    </location>
</feature>
<name>A0A834ACN6_9CHIR</name>